<dbReference type="EMBL" id="JAFIQS010000005">
    <property type="protein sequence ID" value="KAG5169348.1"/>
    <property type="molecule type" value="Genomic_DNA"/>
</dbReference>
<evidence type="ECO:0000313" key="2">
    <source>
        <dbReference type="EMBL" id="KAG5169348.1"/>
    </source>
</evidence>
<gene>
    <name evidence="2" type="ORF">JR316_005904</name>
</gene>
<dbReference type="AlphaFoldDB" id="A0A8H7Y192"/>
<feature type="compositionally biased region" description="Basic residues" evidence="1">
    <location>
        <begin position="272"/>
        <end position="284"/>
    </location>
</feature>
<proteinExistence type="predicted"/>
<dbReference type="OrthoDB" id="3438340at2759"/>
<accession>A0A8H7Y192</accession>
<organism evidence="2">
    <name type="scientific">Psilocybe cubensis</name>
    <name type="common">Psychedelic mushroom</name>
    <name type="synonym">Stropharia cubensis</name>
    <dbReference type="NCBI Taxonomy" id="181762"/>
    <lineage>
        <taxon>Eukaryota</taxon>
        <taxon>Fungi</taxon>
        <taxon>Dikarya</taxon>
        <taxon>Basidiomycota</taxon>
        <taxon>Agaricomycotina</taxon>
        <taxon>Agaricomycetes</taxon>
        <taxon>Agaricomycetidae</taxon>
        <taxon>Agaricales</taxon>
        <taxon>Agaricineae</taxon>
        <taxon>Strophariaceae</taxon>
        <taxon>Psilocybe</taxon>
    </lineage>
</organism>
<evidence type="ECO:0000256" key="1">
    <source>
        <dbReference type="SAM" id="MobiDB-lite"/>
    </source>
</evidence>
<comment type="caution">
    <text evidence="2">The sequence shown here is derived from an EMBL/GenBank/DDBJ whole genome shotgun (WGS) entry which is preliminary data.</text>
</comment>
<feature type="compositionally biased region" description="Basic and acidic residues" evidence="1">
    <location>
        <begin position="165"/>
        <end position="175"/>
    </location>
</feature>
<name>A0A8H7Y192_PSICU</name>
<feature type="compositionally biased region" description="Low complexity" evidence="1">
    <location>
        <begin position="241"/>
        <end position="253"/>
    </location>
</feature>
<reference evidence="2" key="1">
    <citation type="submission" date="2021-02" db="EMBL/GenBank/DDBJ databases">
        <title>Psilocybe cubensis genome.</title>
        <authorList>
            <person name="Mckernan K.J."/>
            <person name="Crawford S."/>
            <person name="Trippe A."/>
            <person name="Kane L.T."/>
            <person name="Mclaughlin S."/>
        </authorList>
    </citation>
    <scope>NUCLEOTIDE SEQUENCE [LARGE SCALE GENOMIC DNA]</scope>
    <source>
        <strain evidence="2">MGC-MH-2018</strain>
    </source>
</reference>
<feature type="compositionally biased region" description="Polar residues" evidence="1">
    <location>
        <begin position="293"/>
        <end position="303"/>
    </location>
</feature>
<sequence length="303" mass="33255">MNGELLDDDSVDTAALQAQIDMSMSFAQSLVTSWMDPHKFPKSSRRQHLEQEITEYMKRPPRLGVGAAIPEGMQSQTREVARLKGKLTSKRPREEVDAVPSSVASDDEDESKVIAVKKKARFDPFDVVHGKKKKKKISDTASVKLEAPVSPPASPTKAYTSENTGDDHRPGDSDKVVTSPKSKKKRSKSLNPMDIVDDTKQTTPPANSETLPPSLHEDAKNLAHEALAAQSPSKSSRKTLPLDLLKIPLLNLDGPPSDPENDHEPVTPSTPTKKKRKRRKKNKNHPTVDALETQASTSQATPI</sequence>
<protein>
    <submittedName>
        <fullName evidence="2">Uncharacterized protein</fullName>
    </submittedName>
</protein>
<feature type="compositionally biased region" description="Polar residues" evidence="1">
    <location>
        <begin position="201"/>
        <end position="211"/>
    </location>
</feature>
<feature type="region of interest" description="Disordered" evidence="1">
    <location>
        <begin position="55"/>
        <end position="111"/>
    </location>
</feature>
<feature type="region of interest" description="Disordered" evidence="1">
    <location>
        <begin position="124"/>
        <end position="303"/>
    </location>
</feature>